<evidence type="ECO:0008006" key="3">
    <source>
        <dbReference type="Google" id="ProtNLM"/>
    </source>
</evidence>
<dbReference type="AlphaFoldDB" id="A0A518EUH4"/>
<dbReference type="Proteomes" id="UP000320390">
    <property type="component" value="Chromosome"/>
</dbReference>
<proteinExistence type="predicted"/>
<evidence type="ECO:0000313" key="1">
    <source>
        <dbReference type="EMBL" id="QDV07746.1"/>
    </source>
</evidence>
<protein>
    <recommendedName>
        <fullName evidence="3">Nickel uptake substrate-specific transmembrane region</fullName>
    </recommendedName>
</protein>
<gene>
    <name evidence="1" type="ORF">Poly30_32780</name>
</gene>
<dbReference type="EMBL" id="CP036434">
    <property type="protein sequence ID" value="QDV07746.1"/>
    <property type="molecule type" value="Genomic_DNA"/>
</dbReference>
<accession>A0A518EUH4</accession>
<evidence type="ECO:0000313" key="2">
    <source>
        <dbReference type="Proteomes" id="UP000320390"/>
    </source>
</evidence>
<reference evidence="1 2" key="1">
    <citation type="submission" date="2019-02" db="EMBL/GenBank/DDBJ databases">
        <title>Deep-cultivation of Planctomycetes and their phenomic and genomic characterization uncovers novel biology.</title>
        <authorList>
            <person name="Wiegand S."/>
            <person name="Jogler M."/>
            <person name="Boedeker C."/>
            <person name="Pinto D."/>
            <person name="Vollmers J."/>
            <person name="Rivas-Marin E."/>
            <person name="Kohn T."/>
            <person name="Peeters S.H."/>
            <person name="Heuer A."/>
            <person name="Rast P."/>
            <person name="Oberbeckmann S."/>
            <person name="Bunk B."/>
            <person name="Jeske O."/>
            <person name="Meyerdierks A."/>
            <person name="Storesund J.E."/>
            <person name="Kallscheuer N."/>
            <person name="Luecker S."/>
            <person name="Lage O.M."/>
            <person name="Pohl T."/>
            <person name="Merkel B.J."/>
            <person name="Hornburger P."/>
            <person name="Mueller R.-W."/>
            <person name="Bruemmer F."/>
            <person name="Labrenz M."/>
            <person name="Spormann A.M."/>
            <person name="Op den Camp H."/>
            <person name="Overmann J."/>
            <person name="Amann R."/>
            <person name="Jetten M.S.M."/>
            <person name="Mascher T."/>
            <person name="Medema M.H."/>
            <person name="Devos D.P."/>
            <person name="Kaster A.-K."/>
            <person name="Ovreas L."/>
            <person name="Rohde M."/>
            <person name="Galperin M.Y."/>
            <person name="Jogler C."/>
        </authorList>
    </citation>
    <scope>NUCLEOTIDE SEQUENCE [LARGE SCALE GENOMIC DNA]</scope>
    <source>
        <strain evidence="1 2">Poly30</strain>
    </source>
</reference>
<name>A0A518EUH4_9BACT</name>
<sequence>MRHVLSILALGLLLFLGWRFTGTVESHSTEWVPSGAAPSRTVMIPADESLVDVVTRPAEVHVAAGRQPLEAAEAGVERPPGFGELVIRVLVGGKPDVGALVQLDEGVDALVSGLATEDGHATTDRRGEVAFYVRPTRTARVSVSSPGTGFTLEGSYTTPFGGRTRVVVIELGPGKESTPRTFKVTSELDGSPLVGARVVAATSDGAHTVEAETDGEGVARLFAAGQQTYEVWHEGFATAELLAAEDQQAIQVELRPLTRFHGQLSLALDAAADPSVRYGVARDGSTTVGPGGRIRILPFTPPLEYAEGQDPSSRVIEVGSWETFQKRRFEAYVQADGSWSAEVAIPPELEEWTDVSILQTTVAGTHRTIATVPRARPGDVLFVSDPWASEPPLSLRFQSPLGEPVGGGLRVTLAMAGGRIPGKDAVVTARIRPDGELYLLHLPQQVWNYSVDVPGLPKAWRPSGTFQHAGGGDPIVLTQSGRPLEVTIQPKEGVNLENAYLALTRPGDRVKALCYLGKHRSVGGPAHTFLLVPTGVAAELVLLVPRAPDGDWIVVEGRNHSLRELLRIPVARGQRAIVLRP</sequence>
<keyword evidence="2" id="KW-1185">Reference proteome</keyword>
<organism evidence="1 2">
    <name type="scientific">Saltatorellus ferox</name>
    <dbReference type="NCBI Taxonomy" id="2528018"/>
    <lineage>
        <taxon>Bacteria</taxon>
        <taxon>Pseudomonadati</taxon>
        <taxon>Planctomycetota</taxon>
        <taxon>Planctomycetia</taxon>
        <taxon>Planctomycetia incertae sedis</taxon>
        <taxon>Saltatorellus</taxon>
    </lineage>
</organism>